<keyword evidence="1" id="KW-0472">Membrane</keyword>
<protein>
    <submittedName>
        <fullName evidence="2">Uncharacterized protein</fullName>
    </submittedName>
</protein>
<sequence>MIPLEGDEPSPPWLRRLSAVLVVLLTVTLVIGYASYGLRRPACADVDGVSVSARWSWSDAQWTCPLPAGSGVRA</sequence>
<gene>
    <name evidence="2" type="ORF">NP064_09590</name>
</gene>
<organism evidence="2 3">
    <name type="scientific">Cellulomonas chengniuliangii</name>
    <dbReference type="NCBI Taxonomy" id="2968084"/>
    <lineage>
        <taxon>Bacteria</taxon>
        <taxon>Bacillati</taxon>
        <taxon>Actinomycetota</taxon>
        <taxon>Actinomycetes</taxon>
        <taxon>Micrococcales</taxon>
        <taxon>Cellulomonadaceae</taxon>
        <taxon>Cellulomonas</taxon>
    </lineage>
</organism>
<accession>A0ABY5KW61</accession>
<dbReference type="EMBL" id="CP101988">
    <property type="protein sequence ID" value="UUI74083.1"/>
    <property type="molecule type" value="Genomic_DNA"/>
</dbReference>
<keyword evidence="1" id="KW-0812">Transmembrane</keyword>
<proteinExistence type="predicted"/>
<dbReference type="RefSeq" id="WP_227570878.1">
    <property type="nucleotide sequence ID" value="NZ_CP101988.1"/>
</dbReference>
<reference evidence="2 3" key="1">
    <citation type="submission" date="2022-07" db="EMBL/GenBank/DDBJ databases">
        <title>Novel species in genus cellulomonas.</title>
        <authorList>
            <person name="Ye L."/>
        </authorList>
    </citation>
    <scope>NUCLEOTIDE SEQUENCE [LARGE SCALE GENOMIC DNA]</scope>
    <source>
        <strain evidence="3">zg-Y338</strain>
    </source>
</reference>
<evidence type="ECO:0000313" key="2">
    <source>
        <dbReference type="EMBL" id="UUI74083.1"/>
    </source>
</evidence>
<feature type="transmembrane region" description="Helical" evidence="1">
    <location>
        <begin position="13"/>
        <end position="34"/>
    </location>
</feature>
<keyword evidence="1" id="KW-1133">Transmembrane helix</keyword>
<keyword evidence="3" id="KW-1185">Reference proteome</keyword>
<evidence type="ECO:0000256" key="1">
    <source>
        <dbReference type="SAM" id="Phobius"/>
    </source>
</evidence>
<dbReference type="Proteomes" id="UP001316189">
    <property type="component" value="Chromosome"/>
</dbReference>
<evidence type="ECO:0000313" key="3">
    <source>
        <dbReference type="Proteomes" id="UP001316189"/>
    </source>
</evidence>
<name>A0ABY5KW61_9CELL</name>